<name>A0AAD1H4C3_MYCXE</name>
<dbReference type="GO" id="GO:0005576">
    <property type="term" value="C:extracellular region"/>
    <property type="evidence" value="ECO:0007669"/>
    <property type="project" value="TreeGrafter"/>
</dbReference>
<dbReference type="Proteomes" id="UP000464624">
    <property type="component" value="Chromosome"/>
</dbReference>
<evidence type="ECO:0000259" key="2">
    <source>
        <dbReference type="Pfam" id="PF02470"/>
    </source>
</evidence>
<dbReference type="InterPro" id="IPR024516">
    <property type="entry name" value="Mce_C"/>
</dbReference>
<feature type="domain" description="Mammalian cell entry C-terminal" evidence="3">
    <location>
        <begin position="149"/>
        <end position="320"/>
    </location>
</feature>
<dbReference type="InterPro" id="IPR003399">
    <property type="entry name" value="Mce/MlaD"/>
</dbReference>
<organism evidence="4 5">
    <name type="scientific">Mycobacterium xenopi</name>
    <dbReference type="NCBI Taxonomy" id="1789"/>
    <lineage>
        <taxon>Bacteria</taxon>
        <taxon>Bacillati</taxon>
        <taxon>Actinomycetota</taxon>
        <taxon>Actinomycetes</taxon>
        <taxon>Mycobacteriales</taxon>
        <taxon>Mycobacteriaceae</taxon>
        <taxon>Mycobacterium</taxon>
    </lineage>
</organism>
<evidence type="ECO:0000313" key="4">
    <source>
        <dbReference type="EMBL" id="BBU24928.1"/>
    </source>
</evidence>
<proteinExistence type="predicted"/>
<dbReference type="PANTHER" id="PTHR33371">
    <property type="entry name" value="INTERMEMBRANE PHOSPHOLIPID TRANSPORT SYSTEM BINDING PROTEIN MLAD-RELATED"/>
    <property type="match status" value="1"/>
</dbReference>
<evidence type="ECO:0000256" key="1">
    <source>
        <dbReference type="SAM" id="MobiDB-lite"/>
    </source>
</evidence>
<dbReference type="InterPro" id="IPR052336">
    <property type="entry name" value="MlaD_Phospholipid_Transporter"/>
</dbReference>
<dbReference type="NCBIfam" id="TIGR00996">
    <property type="entry name" value="Mtu_fam_mce"/>
    <property type="match status" value="1"/>
</dbReference>
<dbReference type="EMBL" id="AP022314">
    <property type="protein sequence ID" value="BBU24928.1"/>
    <property type="molecule type" value="Genomic_DNA"/>
</dbReference>
<dbReference type="PANTHER" id="PTHR33371:SF15">
    <property type="entry name" value="LIPOPROTEIN LPRN"/>
    <property type="match status" value="1"/>
</dbReference>
<reference evidence="4 5" key="1">
    <citation type="submission" date="2019-12" db="EMBL/GenBank/DDBJ databases">
        <title>Complete genome sequence of Mycolicibacterium xenopi str. JCM15661T.</title>
        <authorList>
            <person name="Yoshida M."/>
            <person name="Fukano H."/>
            <person name="Asakura T."/>
            <person name="Hoshino Y."/>
        </authorList>
    </citation>
    <scope>NUCLEOTIDE SEQUENCE [LARGE SCALE GENOMIC DNA]</scope>
    <source>
        <strain evidence="4 5">JCM 15661T</strain>
    </source>
</reference>
<dbReference type="KEGG" id="mxe:MYXE_47180"/>
<gene>
    <name evidence="4" type="primary">lprK</name>
    <name evidence="4" type="ORF">MYXE_47180</name>
</gene>
<sequence length="408" mass="44301">MSRATSAVGAKGKPYRELRSGVRVISGWARRGVWQGLALLLAAVMLSSCGWRGIANVAIPGGPGTGPGSYTIYVQMPETLALNNNSRVLVADVFVGSVRAIKLKNWVATLTLSLDKGIKLPKNATAKIGQTSLLGSQHVELAAPPHPSPELLKNGDTIPLKNSSAYPTIEQTLASLALILRGGGIPNLEVLQNEIYNIVRGRADQLRALLGKLDTFTRQVNEQRYDITHAIDSTNRLLAYVGPRSDVVDRVLTEFPPLIKHFNEKQQLLVDATDALGRLSEQADRYLSGARPNLHQDLESLQCPLRELGRAAPYLFGALKILGTQPFHIDSVPKLMRGDYMNLSLELDLTLSAVDNAFLTGTGFSGALRALEQSYGRDPETMIPDVRYTPNPNDAPGGPLVERADRQC</sequence>
<feature type="region of interest" description="Disordered" evidence="1">
    <location>
        <begin position="381"/>
        <end position="408"/>
    </location>
</feature>
<dbReference type="AlphaFoldDB" id="A0AAD1H4C3"/>
<dbReference type="Pfam" id="PF11887">
    <property type="entry name" value="Mce4_CUP1"/>
    <property type="match status" value="1"/>
</dbReference>
<feature type="domain" description="Mce/MlaD" evidence="2">
    <location>
        <begin position="69"/>
        <end position="142"/>
    </location>
</feature>
<evidence type="ECO:0000313" key="5">
    <source>
        <dbReference type="Proteomes" id="UP000464624"/>
    </source>
</evidence>
<evidence type="ECO:0000259" key="3">
    <source>
        <dbReference type="Pfam" id="PF11887"/>
    </source>
</evidence>
<dbReference type="InterPro" id="IPR005693">
    <property type="entry name" value="Mce"/>
</dbReference>
<dbReference type="Pfam" id="PF02470">
    <property type="entry name" value="MlaD"/>
    <property type="match status" value="1"/>
</dbReference>
<accession>A0AAD1H4C3</accession>
<protein>
    <submittedName>
        <fullName evidence="4">Mammalian cell entry protein</fullName>
    </submittedName>
</protein>